<keyword evidence="2" id="KW-1185">Reference proteome</keyword>
<dbReference type="CDD" id="cd22160">
    <property type="entry name" value="F-box_AtFBL13-like"/>
    <property type="match status" value="1"/>
</dbReference>
<evidence type="ECO:0000313" key="3">
    <source>
        <dbReference type="RefSeq" id="XP_010436612.1"/>
    </source>
</evidence>
<proteinExistence type="predicted"/>
<evidence type="ECO:0000259" key="1">
    <source>
        <dbReference type="PROSITE" id="PS50181"/>
    </source>
</evidence>
<accession>A0ABM0U6F4</accession>
<dbReference type="Pfam" id="PF24758">
    <property type="entry name" value="LRR_At5g56370"/>
    <property type="match status" value="1"/>
</dbReference>
<dbReference type="GeneID" id="104720405"/>
<dbReference type="SUPFAM" id="SSF81383">
    <property type="entry name" value="F-box domain"/>
    <property type="match status" value="1"/>
</dbReference>
<dbReference type="Proteomes" id="UP000694864">
    <property type="component" value="Chromosome 10"/>
</dbReference>
<evidence type="ECO:0000313" key="2">
    <source>
        <dbReference type="Proteomes" id="UP000694864"/>
    </source>
</evidence>
<protein>
    <submittedName>
        <fullName evidence="3 4">FBD-associated F-box protein At4g13985-like</fullName>
    </submittedName>
</protein>
<reference evidence="3 4" key="3">
    <citation type="submission" date="2025-05" db="UniProtKB">
        <authorList>
            <consortium name="RefSeq"/>
        </authorList>
    </citation>
    <scope>IDENTIFICATION</scope>
    <source>
        <tissue evidence="3 4">Leaf</tissue>
    </source>
</reference>
<dbReference type="InterPro" id="IPR055411">
    <property type="entry name" value="LRR_FXL15/At3g58940/PEG3-like"/>
</dbReference>
<dbReference type="InterPro" id="IPR006566">
    <property type="entry name" value="FBD"/>
</dbReference>
<dbReference type="Gene3D" id="3.80.10.10">
    <property type="entry name" value="Ribonuclease Inhibitor"/>
    <property type="match status" value="1"/>
</dbReference>
<feature type="domain" description="F-box" evidence="1">
    <location>
        <begin position="22"/>
        <end position="58"/>
    </location>
</feature>
<reference evidence="2" key="1">
    <citation type="journal article" date="1997" name="Nucleic Acids Res.">
        <title>tRNAscan-SE: a program for improved detection of transfer RNA genes in genomic sequence.</title>
        <authorList>
            <person name="Lowe T.M."/>
            <person name="Eddy S.R."/>
        </authorList>
    </citation>
    <scope>NUCLEOTIDE SEQUENCE [LARGE SCALE GENOMIC DNA]</scope>
    <source>
        <strain evidence="2">r\DH55</strain>
    </source>
</reference>
<dbReference type="RefSeq" id="XP_010436614.1">
    <property type="nucleotide sequence ID" value="XM_010438312.2"/>
</dbReference>
<dbReference type="InterPro" id="IPR036047">
    <property type="entry name" value="F-box-like_dom_sf"/>
</dbReference>
<evidence type="ECO:0000313" key="4">
    <source>
        <dbReference type="RefSeq" id="XP_010436614.1"/>
    </source>
</evidence>
<dbReference type="RefSeq" id="XP_010436612.1">
    <property type="nucleotide sequence ID" value="XM_010438310.2"/>
</dbReference>
<gene>
    <name evidence="3" type="primary">LOC104720404</name>
    <name evidence="4" type="synonym">LOC104720405</name>
</gene>
<dbReference type="InterPro" id="IPR032675">
    <property type="entry name" value="LRR_dom_sf"/>
</dbReference>
<sequence length="494" mass="56661">MDDEDGEISVGTKRSGDKVEEVDRLRNLPDCLLYEILLKVPTKDVVKCSVLSRRWRNIWRYVPGLDLECRDFMLIECDDSSDFNALLGFVYRFLGFNSKSCLQKFRLTVSWKDDVEFDSHITQWINTVVERKVQHLHILNKILGIYDDEDHEVIEVMIPRTVYSCESLVSLTLCDLYLLKPPELVSLPSLKVIVLDAVMFDNDLVFEMLISGSPVLESLTVNNVNLENLKVCSPSLLTFTYVVEEGFTTVVIDSPMLEYLRLSDQGTESFLIENHGSLVKADIDTAFGFFIEDEFDPDDLPKRHRIRNFLVGISCVIDMIISSSTLEVIYDYSRCEKLPLFRNISFLRVEFTDDRWEMLPIFLESFTNLKSLVLEFCTCPDEEGVGILPGPRRFLTSLEYVKIVKPDSEDEEEEATEIINLELMSYFLENSAILKKLTLCLGNLRRKEESVILRKLLTIPRLSTACQVLSSDPHKVFIPVMNCVQGCLLSTKLS</sequence>
<dbReference type="Pfam" id="PF00646">
    <property type="entry name" value="F-box"/>
    <property type="match status" value="1"/>
</dbReference>
<organism evidence="2 3">
    <name type="scientific">Camelina sativa</name>
    <name type="common">False flax</name>
    <name type="synonym">Myagrum sativum</name>
    <dbReference type="NCBI Taxonomy" id="90675"/>
    <lineage>
        <taxon>Eukaryota</taxon>
        <taxon>Viridiplantae</taxon>
        <taxon>Streptophyta</taxon>
        <taxon>Embryophyta</taxon>
        <taxon>Tracheophyta</taxon>
        <taxon>Spermatophyta</taxon>
        <taxon>Magnoliopsida</taxon>
        <taxon>eudicotyledons</taxon>
        <taxon>Gunneridae</taxon>
        <taxon>Pentapetalae</taxon>
        <taxon>rosids</taxon>
        <taxon>malvids</taxon>
        <taxon>Brassicales</taxon>
        <taxon>Brassicaceae</taxon>
        <taxon>Camelineae</taxon>
        <taxon>Camelina</taxon>
    </lineage>
</organism>
<dbReference type="InterPro" id="IPR053781">
    <property type="entry name" value="F-box_AtFBL13-like"/>
</dbReference>
<dbReference type="Gene3D" id="1.20.1280.50">
    <property type="match status" value="1"/>
</dbReference>
<dbReference type="GeneID" id="104720404"/>
<dbReference type="SMART" id="SM00579">
    <property type="entry name" value="FBD"/>
    <property type="match status" value="1"/>
</dbReference>
<dbReference type="InterPro" id="IPR050232">
    <property type="entry name" value="FBL13/AtMIF1-like"/>
</dbReference>
<reference evidence="2" key="2">
    <citation type="journal article" date="2014" name="Nat. Commun.">
        <title>The emerging biofuel crop Camelina sativa retains a highly undifferentiated hexaploid genome structure.</title>
        <authorList>
            <person name="Kagale S."/>
            <person name="Koh C."/>
            <person name="Nixon J."/>
            <person name="Bollina V."/>
            <person name="Clarke W.E."/>
            <person name="Tuteja R."/>
            <person name="Spillane C."/>
            <person name="Robinson S.J."/>
            <person name="Links M.G."/>
            <person name="Clarke C."/>
            <person name="Higgins E.E."/>
            <person name="Huebert T."/>
            <person name="Sharpe A.G."/>
            <person name="Parkin I.A."/>
        </authorList>
    </citation>
    <scope>NUCLEOTIDE SEQUENCE [LARGE SCALE GENOMIC DNA]</scope>
    <source>
        <strain evidence="2">r\DH55</strain>
    </source>
</reference>
<dbReference type="Pfam" id="PF08387">
    <property type="entry name" value="FBD"/>
    <property type="match status" value="1"/>
</dbReference>
<name>A0ABM0U6F4_CAMSA</name>
<dbReference type="InterPro" id="IPR001810">
    <property type="entry name" value="F-box_dom"/>
</dbReference>
<dbReference type="SMART" id="SM00256">
    <property type="entry name" value="FBOX"/>
    <property type="match status" value="1"/>
</dbReference>
<dbReference type="PANTHER" id="PTHR31900">
    <property type="entry name" value="F-BOX/RNI SUPERFAMILY PROTEIN-RELATED"/>
    <property type="match status" value="1"/>
</dbReference>
<dbReference type="PROSITE" id="PS50181">
    <property type="entry name" value="FBOX"/>
    <property type="match status" value="1"/>
</dbReference>
<dbReference type="PANTHER" id="PTHR31900:SF33">
    <property type="entry name" value="PROTEIN WITH RNI-LIKE_FBD-LIKE DOMAIN"/>
    <property type="match status" value="1"/>
</dbReference>
<dbReference type="SUPFAM" id="SSF52047">
    <property type="entry name" value="RNI-like"/>
    <property type="match status" value="1"/>
</dbReference>